<dbReference type="SUPFAM" id="SSF69360">
    <property type="entry name" value="Cell wall binding repeat"/>
    <property type="match status" value="1"/>
</dbReference>
<accession>A0A1V9QNW6</accession>
<dbReference type="SUPFAM" id="SSF90257">
    <property type="entry name" value="Myosin rod fragments"/>
    <property type="match status" value="1"/>
</dbReference>
<dbReference type="EMBL" id="NBEB01000070">
    <property type="protein sequence ID" value="OQQ82582.1"/>
    <property type="molecule type" value="Genomic_DNA"/>
</dbReference>
<evidence type="ECO:0000256" key="1">
    <source>
        <dbReference type="ARBA" id="ARBA00022737"/>
    </source>
</evidence>
<reference evidence="3 4" key="1">
    <citation type="submission" date="2017-03" db="EMBL/GenBank/DDBJ databases">
        <title>Phylogenomics and comparative genomics of Lactobacillus salivarius, a mammalian gut commensal.</title>
        <authorList>
            <person name="Harris H.M."/>
        </authorList>
    </citation>
    <scope>NUCLEOTIDE SEQUENCE [LARGE SCALE GENOMIC DNA]</scope>
    <source>
        <strain evidence="3 4">LMG 14477</strain>
    </source>
</reference>
<feature type="coiled-coil region" evidence="2">
    <location>
        <begin position="139"/>
        <end position="288"/>
    </location>
</feature>
<sequence length="387" mass="45312">MNITKYADTYRKSGIAQDLRPETIVHKVVKDMGISTSFDYSDGLIYNSLRVPLNTYKFLGDYFYYLPLSMNEMRQTIYNALYYNVRSGYSEKSSIFGVFRGGVNPRVYNNFMTVAIIDGYLYFINVPNEAESQKIDLDLLHAREKIDILSNQVKDSENMGQSLQKNIDNLIAKKNNLQEKINQHNSTINMLEEKLNRLISERNDLIKNMNNSKLAMEEIKNSKNKLEIAKQEVIEARSVLLNYQSELDKIKNESKTVKNNYNNAVNKLELAKDKLEKAELSLDNIKKINSIQEKFENGHWHLYKEGKMLKGFQKIDSQNKIVYYDQRGNMLYGQQNINGKWYYFDKITGAMKTGKQYISEQRKTVWYSKDGHMLYGWQRPDGKETYY</sequence>
<organism evidence="3 4">
    <name type="scientific">Ligilactobacillus salivarius</name>
    <dbReference type="NCBI Taxonomy" id="1624"/>
    <lineage>
        <taxon>Bacteria</taxon>
        <taxon>Bacillati</taxon>
        <taxon>Bacillota</taxon>
        <taxon>Bacilli</taxon>
        <taxon>Lactobacillales</taxon>
        <taxon>Lactobacillaceae</taxon>
        <taxon>Ligilactobacillus</taxon>
    </lineage>
</organism>
<feature type="non-terminal residue" evidence="3">
    <location>
        <position position="387"/>
    </location>
</feature>
<dbReference type="Gene3D" id="1.20.5.340">
    <property type="match status" value="1"/>
</dbReference>
<dbReference type="Gene3D" id="2.10.270.10">
    <property type="entry name" value="Cholin Binding"/>
    <property type="match status" value="1"/>
</dbReference>
<dbReference type="AlphaFoldDB" id="A0A1V9QNW6"/>
<gene>
    <name evidence="3" type="ORF">B6U60_07735</name>
</gene>
<evidence type="ECO:0000256" key="2">
    <source>
        <dbReference type="SAM" id="Coils"/>
    </source>
</evidence>
<proteinExistence type="predicted"/>
<evidence type="ECO:0000313" key="3">
    <source>
        <dbReference type="EMBL" id="OQQ82582.1"/>
    </source>
</evidence>
<comment type="caution">
    <text evidence="3">The sequence shown here is derived from an EMBL/GenBank/DDBJ whole genome shotgun (WGS) entry which is preliminary data.</text>
</comment>
<name>A0A1V9QNW6_9LACO</name>
<protein>
    <submittedName>
        <fullName evidence="3">Uncharacterized protein</fullName>
    </submittedName>
</protein>
<dbReference type="InterPro" id="IPR018337">
    <property type="entry name" value="Cell_wall/Cho-bd_repeat"/>
</dbReference>
<evidence type="ECO:0000313" key="4">
    <source>
        <dbReference type="Proteomes" id="UP000192638"/>
    </source>
</evidence>
<dbReference type="Proteomes" id="UP000192638">
    <property type="component" value="Unassembled WGS sequence"/>
</dbReference>
<keyword evidence="1" id="KW-0677">Repeat</keyword>
<dbReference type="Pfam" id="PF19127">
    <property type="entry name" value="Choline_bind_3"/>
    <property type="match status" value="1"/>
</dbReference>
<keyword evidence="2" id="KW-0175">Coiled coil</keyword>